<accession>A0A0D2CN58</accession>
<proteinExistence type="predicted"/>
<gene>
    <name evidence="1" type="ORF">PV04_05957</name>
</gene>
<protein>
    <submittedName>
        <fullName evidence="1">Uncharacterized protein</fullName>
    </submittedName>
</protein>
<dbReference type="AlphaFoldDB" id="A0A0D2CN58"/>
<dbReference type="EMBL" id="KN846959">
    <property type="protein sequence ID" value="KIW66646.1"/>
    <property type="molecule type" value="Genomic_DNA"/>
</dbReference>
<evidence type="ECO:0000313" key="2">
    <source>
        <dbReference type="Proteomes" id="UP000054266"/>
    </source>
</evidence>
<name>A0A0D2CN58_9EURO</name>
<sequence length="158" mass="18236">MRREIEDSSDRSLEARSFWKSAALETLPGFKMQHNIDLEDMFDVLKPLSQPLNIDRSTYSPQGNLLGLRAIRNWRMAWIQFMMHGEALEQQRARVDKGRPILALYMRSTIHDTSTTLEDGVTSQATTQRAENNQVINHLDNKRKSDMVLHTRDLPSSP</sequence>
<dbReference type="Proteomes" id="UP000054266">
    <property type="component" value="Unassembled WGS sequence"/>
</dbReference>
<evidence type="ECO:0000313" key="1">
    <source>
        <dbReference type="EMBL" id="KIW66646.1"/>
    </source>
</evidence>
<dbReference type="HOGENOM" id="CLU_1669170_0_0_1"/>
<organism evidence="1 2">
    <name type="scientific">Phialophora macrospora</name>
    <dbReference type="NCBI Taxonomy" id="1851006"/>
    <lineage>
        <taxon>Eukaryota</taxon>
        <taxon>Fungi</taxon>
        <taxon>Dikarya</taxon>
        <taxon>Ascomycota</taxon>
        <taxon>Pezizomycotina</taxon>
        <taxon>Eurotiomycetes</taxon>
        <taxon>Chaetothyriomycetidae</taxon>
        <taxon>Chaetothyriales</taxon>
        <taxon>Herpotrichiellaceae</taxon>
        <taxon>Phialophora</taxon>
    </lineage>
</organism>
<reference evidence="1 2" key="1">
    <citation type="submission" date="2015-01" db="EMBL/GenBank/DDBJ databases">
        <title>The Genome Sequence of Capronia semiimmersa CBS27337.</title>
        <authorList>
            <consortium name="The Broad Institute Genomics Platform"/>
            <person name="Cuomo C."/>
            <person name="de Hoog S."/>
            <person name="Gorbushina A."/>
            <person name="Stielow B."/>
            <person name="Teixiera M."/>
            <person name="Abouelleil A."/>
            <person name="Chapman S.B."/>
            <person name="Priest M."/>
            <person name="Young S.K."/>
            <person name="Wortman J."/>
            <person name="Nusbaum C."/>
            <person name="Birren B."/>
        </authorList>
    </citation>
    <scope>NUCLEOTIDE SEQUENCE [LARGE SCALE GENOMIC DNA]</scope>
    <source>
        <strain evidence="1 2">CBS 27337</strain>
    </source>
</reference>
<keyword evidence="2" id="KW-1185">Reference proteome</keyword>